<keyword evidence="6 11" id="KW-1133">Transmembrane helix</keyword>
<dbReference type="SUPFAM" id="SSF161098">
    <property type="entry name" value="MetI-like"/>
    <property type="match status" value="1"/>
</dbReference>
<organism evidence="13 14">
    <name type="scientific">candidate division KSB3 bacterium</name>
    <dbReference type="NCBI Taxonomy" id="2044937"/>
    <lineage>
        <taxon>Bacteria</taxon>
        <taxon>candidate division KSB3</taxon>
    </lineage>
</organism>
<dbReference type="Gene3D" id="1.10.3720.10">
    <property type="entry name" value="MetI-like"/>
    <property type="match status" value="1"/>
</dbReference>
<dbReference type="InterPro" id="IPR045621">
    <property type="entry name" value="BPD_transp_1_N"/>
</dbReference>
<dbReference type="GO" id="GO:0005886">
    <property type="term" value="C:plasma membrane"/>
    <property type="evidence" value="ECO:0007669"/>
    <property type="project" value="UniProtKB-SubCell"/>
</dbReference>
<protein>
    <submittedName>
        <fullName evidence="13">Nickel ABC transporter permease subunit NikB</fullName>
    </submittedName>
</protein>
<keyword evidence="9 11" id="KW-0472">Membrane</keyword>
<keyword evidence="8" id="KW-0921">Nickel transport</keyword>
<evidence type="ECO:0000256" key="8">
    <source>
        <dbReference type="ARBA" id="ARBA00023112"/>
    </source>
</evidence>
<evidence type="ECO:0000313" key="13">
    <source>
        <dbReference type="EMBL" id="PIE31595.1"/>
    </source>
</evidence>
<evidence type="ECO:0000256" key="4">
    <source>
        <dbReference type="ARBA" id="ARBA00022596"/>
    </source>
</evidence>
<dbReference type="PROSITE" id="PS50928">
    <property type="entry name" value="ABC_TM1"/>
    <property type="match status" value="1"/>
</dbReference>
<comment type="caution">
    <text evidence="13">The sequence shown here is derived from an EMBL/GenBank/DDBJ whole genome shotgun (WGS) entry which is preliminary data.</text>
</comment>
<dbReference type="PANTHER" id="PTHR43163:SF6">
    <property type="entry name" value="DIPEPTIDE TRANSPORT SYSTEM PERMEASE PROTEIN DPPB-RELATED"/>
    <property type="match status" value="1"/>
</dbReference>
<evidence type="ECO:0000256" key="6">
    <source>
        <dbReference type="ARBA" id="ARBA00022989"/>
    </source>
</evidence>
<keyword evidence="3" id="KW-1003">Cell membrane</keyword>
<sequence length="314" mass="35338">MKGYVIRRILQLLMVMLGASFLTFGLTYLSPSDPAEMMLTSHDIVPTAELLEKTREEMGLNDPFLVQYGNWLSNLLKGDLGYSYSSREDVTDVLPKRIGMTVRLALAALLCLVLCSLLLGIVSAIKKSHFIDYIIRGLSFVGISIPAFWLGLLLMYVFVVKVRWFKITDPYAFESVILPALTLAIPLIGRYTRQIRAAVLEQFSQDYAVGARARGIKEREIILKHVLPNAMMGIITLLGLSIAFLLGGTVFVENIFSWPGLGTMALEAITYRDYPLLQAYVLFMALIYVSINFLVDISTQALDPRMRLIRRKDR</sequence>
<evidence type="ECO:0000256" key="10">
    <source>
        <dbReference type="ARBA" id="ARBA00024202"/>
    </source>
</evidence>
<evidence type="ECO:0000256" key="3">
    <source>
        <dbReference type="ARBA" id="ARBA00022475"/>
    </source>
</evidence>
<feature type="domain" description="ABC transmembrane type-1" evidence="12">
    <location>
        <begin position="98"/>
        <end position="295"/>
    </location>
</feature>
<evidence type="ECO:0000313" key="14">
    <source>
        <dbReference type="Proteomes" id="UP000230821"/>
    </source>
</evidence>
<dbReference type="CDD" id="cd06261">
    <property type="entry name" value="TM_PBP2"/>
    <property type="match status" value="1"/>
</dbReference>
<evidence type="ECO:0000256" key="9">
    <source>
        <dbReference type="ARBA" id="ARBA00023136"/>
    </source>
</evidence>
<feature type="transmembrane region" description="Helical" evidence="11">
    <location>
        <begin position="280"/>
        <end position="302"/>
    </location>
</feature>
<keyword evidence="4" id="KW-0533">Nickel</keyword>
<proteinExistence type="inferred from homology"/>
<feature type="transmembrane region" description="Helical" evidence="11">
    <location>
        <begin position="171"/>
        <end position="189"/>
    </location>
</feature>
<evidence type="ECO:0000256" key="11">
    <source>
        <dbReference type="RuleBase" id="RU363032"/>
    </source>
</evidence>
<feature type="transmembrane region" description="Helical" evidence="11">
    <location>
        <begin position="226"/>
        <end position="252"/>
    </location>
</feature>
<comment type="subcellular location">
    <subcellularLocation>
        <location evidence="1 11">Cell membrane</location>
        <topology evidence="1 11">Multi-pass membrane protein</topology>
    </subcellularLocation>
</comment>
<evidence type="ECO:0000256" key="1">
    <source>
        <dbReference type="ARBA" id="ARBA00004651"/>
    </source>
</evidence>
<name>A0A2G6K7I2_9BACT</name>
<dbReference type="Pfam" id="PF19300">
    <property type="entry name" value="BPD_transp_1_N"/>
    <property type="match status" value="1"/>
</dbReference>
<keyword evidence="5 11" id="KW-0812">Transmembrane</keyword>
<dbReference type="AlphaFoldDB" id="A0A2G6K7I2"/>
<comment type="similarity">
    <text evidence="10">Belongs to the binding-protein-dependent transport system permease family. OppBC subfamily.</text>
</comment>
<dbReference type="Pfam" id="PF00528">
    <property type="entry name" value="BPD_transp_1"/>
    <property type="match status" value="1"/>
</dbReference>
<keyword evidence="2 11" id="KW-0813">Transport</keyword>
<dbReference type="GO" id="GO:0015099">
    <property type="term" value="F:nickel cation transmembrane transporter activity"/>
    <property type="evidence" value="ECO:0007669"/>
    <property type="project" value="InterPro"/>
</dbReference>
<feature type="transmembrane region" description="Helical" evidence="11">
    <location>
        <begin position="104"/>
        <end position="125"/>
    </location>
</feature>
<evidence type="ECO:0000256" key="7">
    <source>
        <dbReference type="ARBA" id="ARBA00023065"/>
    </source>
</evidence>
<dbReference type="InterPro" id="IPR035906">
    <property type="entry name" value="MetI-like_sf"/>
</dbReference>
<feature type="transmembrane region" description="Helical" evidence="11">
    <location>
        <begin position="12"/>
        <end position="30"/>
    </location>
</feature>
<dbReference type="NCBIfam" id="NF045470">
    <property type="entry name" value="Opp2B"/>
    <property type="match status" value="1"/>
</dbReference>
<dbReference type="PANTHER" id="PTHR43163">
    <property type="entry name" value="DIPEPTIDE TRANSPORT SYSTEM PERMEASE PROTEIN DPPB-RELATED"/>
    <property type="match status" value="1"/>
</dbReference>
<dbReference type="InterPro" id="IPR000515">
    <property type="entry name" value="MetI-like"/>
</dbReference>
<accession>A0A2G6K7I2</accession>
<dbReference type="InterPro" id="IPR050045">
    <property type="entry name" value="Opp2B"/>
</dbReference>
<gene>
    <name evidence="13" type="ORF">CSA56_17820</name>
</gene>
<reference evidence="13 14" key="1">
    <citation type="submission" date="2017-10" db="EMBL/GenBank/DDBJ databases">
        <title>Novel microbial diversity and functional potential in the marine mammal oral microbiome.</title>
        <authorList>
            <person name="Dudek N.K."/>
            <person name="Sun C.L."/>
            <person name="Burstein D."/>
            <person name="Kantor R.S."/>
            <person name="Aliaga Goltsman D.S."/>
            <person name="Bik E.M."/>
            <person name="Thomas B.C."/>
            <person name="Banfield J.F."/>
            <person name="Relman D.A."/>
        </authorList>
    </citation>
    <scope>NUCLEOTIDE SEQUENCE [LARGE SCALE GENOMIC DNA]</scope>
    <source>
        <strain evidence="13">DOLJORAL78_47_16</strain>
    </source>
</reference>
<evidence type="ECO:0000256" key="5">
    <source>
        <dbReference type="ARBA" id="ARBA00022692"/>
    </source>
</evidence>
<evidence type="ECO:0000259" key="12">
    <source>
        <dbReference type="PROSITE" id="PS50928"/>
    </source>
</evidence>
<evidence type="ECO:0000256" key="2">
    <source>
        <dbReference type="ARBA" id="ARBA00022448"/>
    </source>
</evidence>
<dbReference type="Proteomes" id="UP000230821">
    <property type="component" value="Unassembled WGS sequence"/>
</dbReference>
<dbReference type="EMBL" id="PDSK01000137">
    <property type="protein sequence ID" value="PIE31595.1"/>
    <property type="molecule type" value="Genomic_DNA"/>
</dbReference>
<feature type="transmembrane region" description="Helical" evidence="11">
    <location>
        <begin position="137"/>
        <end position="159"/>
    </location>
</feature>
<keyword evidence="7" id="KW-0406">Ion transport</keyword>